<evidence type="ECO:0000313" key="2">
    <source>
        <dbReference type="Proteomes" id="UP000051952"/>
    </source>
</evidence>
<organism evidence="1 2">
    <name type="scientific">Bodo saltans</name>
    <name type="common">Flagellated protozoan</name>
    <dbReference type="NCBI Taxonomy" id="75058"/>
    <lineage>
        <taxon>Eukaryota</taxon>
        <taxon>Discoba</taxon>
        <taxon>Euglenozoa</taxon>
        <taxon>Kinetoplastea</taxon>
        <taxon>Metakinetoplastina</taxon>
        <taxon>Eubodonida</taxon>
        <taxon>Bodonidae</taxon>
        <taxon>Bodo</taxon>
    </lineage>
</organism>
<feature type="non-terminal residue" evidence="1">
    <location>
        <position position="1"/>
    </location>
</feature>
<dbReference type="Proteomes" id="UP000051952">
    <property type="component" value="Unassembled WGS sequence"/>
</dbReference>
<dbReference type="AlphaFoldDB" id="A0A0S4KMH1"/>
<name>A0A0S4KMH1_BODSA</name>
<keyword evidence="2" id="KW-1185">Reference proteome</keyword>
<accession>A0A0S4KMH1</accession>
<sequence>IAAALNLSSESQLADIEGGKSPLEKIGVSLGRIAVKYGVPVSQLLNFDGENESCGNALRKLRLQSSLSVGDVCRSIFPDFIEDMWPLSEKEMTLIENGNHGSFERWIAVLRAFCLVTEVDVFALVVGL</sequence>
<evidence type="ECO:0000313" key="1">
    <source>
        <dbReference type="EMBL" id="CUI14065.1"/>
    </source>
</evidence>
<dbReference type="VEuPathDB" id="TriTrypDB:BSAL_68565"/>
<protein>
    <submittedName>
        <fullName evidence="1">Uncharacterized protein</fullName>
    </submittedName>
</protein>
<reference evidence="2" key="1">
    <citation type="submission" date="2015-09" db="EMBL/GenBank/DDBJ databases">
        <authorList>
            <consortium name="Pathogen Informatics"/>
        </authorList>
    </citation>
    <scope>NUCLEOTIDE SEQUENCE [LARGE SCALE GENOMIC DNA]</scope>
    <source>
        <strain evidence="2">Lake Konstanz</strain>
    </source>
</reference>
<proteinExistence type="predicted"/>
<dbReference type="EMBL" id="CYKH01000478">
    <property type="protein sequence ID" value="CUI14065.1"/>
    <property type="molecule type" value="Genomic_DNA"/>
</dbReference>
<gene>
    <name evidence="1" type="ORF">BSAL_68565</name>
</gene>